<organism evidence="2 3">
    <name type="scientific">Halorubrum distributum</name>
    <dbReference type="NCBI Taxonomy" id="29283"/>
    <lineage>
        <taxon>Archaea</taxon>
        <taxon>Methanobacteriati</taxon>
        <taxon>Methanobacteriota</taxon>
        <taxon>Stenosarchaea group</taxon>
        <taxon>Halobacteria</taxon>
        <taxon>Halobacteriales</taxon>
        <taxon>Haloferacaceae</taxon>
        <taxon>Halorubrum</taxon>
        <taxon>Halorubrum distributum group</taxon>
    </lineage>
</organism>
<reference evidence="2 3" key="1">
    <citation type="submission" date="2019-11" db="EMBL/GenBank/DDBJ databases">
        <title>Genome sequences of 17 halophilic strains isolated from different environments.</title>
        <authorList>
            <person name="Furrow R.E."/>
        </authorList>
    </citation>
    <scope>NUCLEOTIDE SEQUENCE [LARGE SCALE GENOMIC DNA]</scope>
    <source>
        <strain evidence="2 3">22502_06_Cabo</strain>
    </source>
</reference>
<evidence type="ECO:0000313" key="3">
    <source>
        <dbReference type="Proteomes" id="UP000452321"/>
    </source>
</evidence>
<gene>
    <name evidence="2" type="ORF">GLW30_12945</name>
</gene>
<dbReference type="Proteomes" id="UP000452321">
    <property type="component" value="Unassembled WGS sequence"/>
</dbReference>
<dbReference type="RefSeq" id="WP_159358931.1">
    <property type="nucleotide sequence ID" value="NZ_WMFC01000017.1"/>
</dbReference>
<comment type="caution">
    <text evidence="2">The sequence shown here is derived from an EMBL/GenBank/DDBJ whole genome shotgun (WGS) entry which is preliminary data.</text>
</comment>
<feature type="compositionally biased region" description="Low complexity" evidence="1">
    <location>
        <begin position="160"/>
        <end position="173"/>
    </location>
</feature>
<dbReference type="InterPro" id="IPR006311">
    <property type="entry name" value="TAT_signal"/>
</dbReference>
<evidence type="ECO:0000313" key="2">
    <source>
        <dbReference type="EMBL" id="MYL68634.1"/>
    </source>
</evidence>
<feature type="region of interest" description="Disordered" evidence="1">
    <location>
        <begin position="159"/>
        <end position="186"/>
    </location>
</feature>
<evidence type="ECO:0008006" key="4">
    <source>
        <dbReference type="Google" id="ProtNLM"/>
    </source>
</evidence>
<evidence type="ECO:0000256" key="1">
    <source>
        <dbReference type="SAM" id="MobiDB-lite"/>
    </source>
</evidence>
<dbReference type="PROSITE" id="PS51318">
    <property type="entry name" value="TAT"/>
    <property type="match status" value="1"/>
</dbReference>
<accession>A0A6B1IQF4</accession>
<sequence>MTNRRKFLIGLGAATAGSAAAFGTAASTTFNLNDRNVGANITTDSSGAVAFTDNSDGDIINQTNGEIEIDFAEGAGSGVNVGSTVTLGSDSFFYGTPIPSPKNNAFAITNQTTAPIELEIEFEAGEDFTANANGSEMIIGIDDGKGNGWADPEGVKPINVDSSLSSGDTVSVSYDPSEGTAPKKMPSGESVYAAILVDADNDGSSTEENLSGVLNITATSGGLD</sequence>
<name>A0A6B1IQF4_9EURY</name>
<dbReference type="AlphaFoldDB" id="A0A6B1IQF4"/>
<proteinExistence type="predicted"/>
<dbReference type="EMBL" id="WMFC01000017">
    <property type="protein sequence ID" value="MYL68634.1"/>
    <property type="molecule type" value="Genomic_DNA"/>
</dbReference>
<protein>
    <recommendedName>
        <fullName evidence="4">DUF1102 domain-containing protein</fullName>
    </recommendedName>
</protein>